<dbReference type="EMBL" id="CM029053">
    <property type="protein sequence ID" value="KAG2550257.1"/>
    <property type="molecule type" value="Genomic_DNA"/>
</dbReference>
<gene>
    <name evidence="3" type="ORF">PVAP13_9KG235800</name>
</gene>
<name>A0A8T0NLD9_PANVG</name>
<protein>
    <recommendedName>
        <fullName evidence="2">DUF1618 domain-containing protein</fullName>
    </recommendedName>
</protein>
<evidence type="ECO:0000313" key="4">
    <source>
        <dbReference type="Proteomes" id="UP000823388"/>
    </source>
</evidence>
<proteinExistence type="predicted"/>
<dbReference type="PANTHER" id="PTHR33074:SF49">
    <property type="entry name" value="OS07G0258000 PROTEIN"/>
    <property type="match status" value="1"/>
</dbReference>
<sequence length="455" mass="50510">MAAPTVSLESDGASGLVLVDRWCYIANLVNATTAEGTTSTGLRIQVTFRAARPPAIFPKIIAADADLVLLGVPVYPYTIGYARDWDYFVYSLRARRLDLVPNPNPKCFNNSATVLLSREGGAWYVVAALSVKYPVYNGRRVLIGWDFDLHLYKSSNSSEGSGVDLQERMYHDTDKTIAIGGEGGRVAWVDLWRGIFFCDVLSECPVLRDVPLPVPARGNWNRLLLELDPYNFRDVTISRNRGSIKYIETESWSPSKLNAAPASYTEWVRSKSGKLRVFPDGWKATTWTMTIPVDFDSQPLDNCWHGHSGIGVKDVTLDASNACPSDLWDMLKRCSRTTQMLNPILSMDDDTVYLLSTIKQSHGEGSASEFEVVLAVDVSKGLVRGLAELDVQRSFILTDNIFGSDICRYLSYILFDAGTVEPSKRTAGQQNMGHGIKPTKQEQGEPSEVHVKNYS</sequence>
<dbReference type="Pfam" id="PF07762">
    <property type="entry name" value="DUF1618"/>
    <property type="match status" value="1"/>
</dbReference>
<accession>A0A8T0NLD9</accession>
<comment type="caution">
    <text evidence="3">The sequence shown here is derived from an EMBL/GenBank/DDBJ whole genome shotgun (WGS) entry which is preliminary data.</text>
</comment>
<organism evidence="3 4">
    <name type="scientific">Panicum virgatum</name>
    <name type="common">Blackwell switchgrass</name>
    <dbReference type="NCBI Taxonomy" id="38727"/>
    <lineage>
        <taxon>Eukaryota</taxon>
        <taxon>Viridiplantae</taxon>
        <taxon>Streptophyta</taxon>
        <taxon>Embryophyta</taxon>
        <taxon>Tracheophyta</taxon>
        <taxon>Spermatophyta</taxon>
        <taxon>Magnoliopsida</taxon>
        <taxon>Liliopsida</taxon>
        <taxon>Poales</taxon>
        <taxon>Poaceae</taxon>
        <taxon>PACMAD clade</taxon>
        <taxon>Panicoideae</taxon>
        <taxon>Panicodae</taxon>
        <taxon>Paniceae</taxon>
        <taxon>Panicinae</taxon>
        <taxon>Panicum</taxon>
        <taxon>Panicum sect. Hiantes</taxon>
    </lineage>
</organism>
<evidence type="ECO:0000259" key="2">
    <source>
        <dbReference type="Pfam" id="PF07762"/>
    </source>
</evidence>
<dbReference type="PANTHER" id="PTHR33074">
    <property type="entry name" value="EXPRESSED PROTEIN-RELATED"/>
    <property type="match status" value="1"/>
</dbReference>
<feature type="non-terminal residue" evidence="3">
    <location>
        <position position="455"/>
    </location>
</feature>
<evidence type="ECO:0000256" key="1">
    <source>
        <dbReference type="SAM" id="MobiDB-lite"/>
    </source>
</evidence>
<evidence type="ECO:0000313" key="3">
    <source>
        <dbReference type="EMBL" id="KAG2550257.1"/>
    </source>
</evidence>
<feature type="compositionally biased region" description="Basic and acidic residues" evidence="1">
    <location>
        <begin position="439"/>
        <end position="455"/>
    </location>
</feature>
<dbReference type="Proteomes" id="UP000823388">
    <property type="component" value="Chromosome 9K"/>
</dbReference>
<feature type="region of interest" description="Disordered" evidence="1">
    <location>
        <begin position="424"/>
        <end position="455"/>
    </location>
</feature>
<dbReference type="AlphaFoldDB" id="A0A8T0NLD9"/>
<reference evidence="3" key="1">
    <citation type="submission" date="2020-05" db="EMBL/GenBank/DDBJ databases">
        <title>WGS assembly of Panicum virgatum.</title>
        <authorList>
            <person name="Lovell J.T."/>
            <person name="Jenkins J."/>
            <person name="Shu S."/>
            <person name="Juenger T.E."/>
            <person name="Schmutz J."/>
        </authorList>
    </citation>
    <scope>NUCLEOTIDE SEQUENCE</scope>
    <source>
        <strain evidence="3">AP13</strain>
    </source>
</reference>
<feature type="domain" description="DUF1618" evidence="2">
    <location>
        <begin position="188"/>
        <end position="353"/>
    </location>
</feature>
<keyword evidence="4" id="KW-1185">Reference proteome</keyword>
<dbReference type="InterPro" id="IPR011676">
    <property type="entry name" value="DUF1618"/>
</dbReference>